<reference evidence="2" key="1">
    <citation type="journal article" date="2020" name="Stud. Mycol.">
        <title>101 Dothideomycetes genomes: a test case for predicting lifestyles and emergence of pathogens.</title>
        <authorList>
            <person name="Haridas S."/>
            <person name="Albert R."/>
            <person name="Binder M."/>
            <person name="Bloem J."/>
            <person name="Labutti K."/>
            <person name="Salamov A."/>
            <person name="Andreopoulos B."/>
            <person name="Baker S."/>
            <person name="Barry K."/>
            <person name="Bills G."/>
            <person name="Bluhm B."/>
            <person name="Cannon C."/>
            <person name="Castanera R."/>
            <person name="Culley D."/>
            <person name="Daum C."/>
            <person name="Ezra D."/>
            <person name="Gonzalez J."/>
            <person name="Henrissat B."/>
            <person name="Kuo A."/>
            <person name="Liang C."/>
            <person name="Lipzen A."/>
            <person name="Lutzoni F."/>
            <person name="Magnuson J."/>
            <person name="Mondo S."/>
            <person name="Nolan M."/>
            <person name="Ohm R."/>
            <person name="Pangilinan J."/>
            <person name="Park H.-J."/>
            <person name="Ramirez L."/>
            <person name="Alfaro M."/>
            <person name="Sun H."/>
            <person name="Tritt A."/>
            <person name="Yoshinaga Y."/>
            <person name="Zwiers L.-H."/>
            <person name="Turgeon B."/>
            <person name="Goodwin S."/>
            <person name="Spatafora J."/>
            <person name="Crous P."/>
            <person name="Grigoriev I."/>
        </authorList>
    </citation>
    <scope>NUCLEOTIDE SEQUENCE</scope>
    <source>
        <strain evidence="2">CBS 627.86</strain>
    </source>
</reference>
<evidence type="ECO:0000313" key="3">
    <source>
        <dbReference type="Proteomes" id="UP000799770"/>
    </source>
</evidence>
<dbReference type="Proteomes" id="UP000799770">
    <property type="component" value="Unassembled WGS sequence"/>
</dbReference>
<evidence type="ECO:0000313" key="2">
    <source>
        <dbReference type="EMBL" id="KAF2118914.1"/>
    </source>
</evidence>
<dbReference type="AlphaFoldDB" id="A0A6A5ZIP4"/>
<accession>A0A6A5ZIP4</accession>
<organism evidence="2 3">
    <name type="scientific">Lophiotrema nucula</name>
    <dbReference type="NCBI Taxonomy" id="690887"/>
    <lineage>
        <taxon>Eukaryota</taxon>
        <taxon>Fungi</taxon>
        <taxon>Dikarya</taxon>
        <taxon>Ascomycota</taxon>
        <taxon>Pezizomycotina</taxon>
        <taxon>Dothideomycetes</taxon>
        <taxon>Pleosporomycetidae</taxon>
        <taxon>Pleosporales</taxon>
        <taxon>Lophiotremataceae</taxon>
        <taxon>Lophiotrema</taxon>
    </lineage>
</organism>
<dbReference type="EMBL" id="ML977316">
    <property type="protein sequence ID" value="KAF2118914.1"/>
    <property type="molecule type" value="Genomic_DNA"/>
</dbReference>
<protein>
    <submittedName>
        <fullName evidence="2">Uncharacterized protein</fullName>
    </submittedName>
</protein>
<proteinExistence type="predicted"/>
<keyword evidence="3" id="KW-1185">Reference proteome</keyword>
<name>A0A6A5ZIP4_9PLEO</name>
<gene>
    <name evidence="2" type="ORF">BDV96DRAFT_684544</name>
</gene>
<feature type="region of interest" description="Disordered" evidence="1">
    <location>
        <begin position="190"/>
        <end position="250"/>
    </location>
</feature>
<evidence type="ECO:0000256" key="1">
    <source>
        <dbReference type="SAM" id="MobiDB-lite"/>
    </source>
</evidence>
<feature type="region of interest" description="Disordered" evidence="1">
    <location>
        <begin position="323"/>
        <end position="395"/>
    </location>
</feature>
<sequence length="545" mass="60157">MSCPKTLPLTISTCSLSDTLSTTPTAQPIASSIASASANLASSSTIVPAGTIGAGMTSFLALKDRVTALASVVSEANVPTLEVPPGWEQAALPIKVAVAAAAIGGLAWWQYRLRTAGPQAQQARDFVRAQRPKGVDEKEWRKQTDLIALKIDKAAQQVGGLKAQFDAVQEGLMEYKEQLGELRTSSVKKVGGVGASKGQSTEHEERHIPNHSTENEEMTDASDLPPLWRPDEPNTPPLHMSRPQPKTHRPFSDEALVDRLFPATAIDNPPRPATPSTRNDFQQNMEELLKNRMKHNSGKLAACQMTTEELGRDLRRELDLYRYPDTNGLSPFRLREQQERNGLSSSTTTSGGKRKADEAETELEQAIQAPKKQKTDPAAESTARTPGRYQLRPTHARKASIVKLSEKAKGKQKVEVLRAVEPGYTPQPPYTPGEANKTNGIHDSSGVYIRPHSSQIRMSPQIMTPYQAPTPELTTPDAQMMDLNWRYQNGVHTEEVETPLTTMKDLEESVAISKTRDEDLVVQFRRTSKMQRRRASLTERVHELL</sequence>